<dbReference type="Proteomes" id="UP001519460">
    <property type="component" value="Unassembled WGS sequence"/>
</dbReference>
<gene>
    <name evidence="1" type="ORF">BaRGS_00038804</name>
</gene>
<dbReference type="Pfam" id="PF12974">
    <property type="entry name" value="Phosphonate-bd"/>
    <property type="match status" value="1"/>
</dbReference>
<comment type="caution">
    <text evidence="1">The sequence shown here is derived from an EMBL/GenBank/DDBJ whole genome shotgun (WGS) entry which is preliminary data.</text>
</comment>
<evidence type="ECO:0000313" key="2">
    <source>
        <dbReference type="Proteomes" id="UP001519460"/>
    </source>
</evidence>
<accession>A0ABD0J4V0</accession>
<dbReference type="Gene3D" id="3.40.190.10">
    <property type="entry name" value="Periplasmic binding protein-like II"/>
    <property type="match status" value="2"/>
</dbReference>
<name>A0ABD0J4V0_9CAEN</name>
<dbReference type="EMBL" id="JACVVK020000644">
    <property type="protein sequence ID" value="KAK7460783.1"/>
    <property type="molecule type" value="Genomic_DNA"/>
</dbReference>
<dbReference type="PANTHER" id="PTHR35841:SF1">
    <property type="entry name" value="PHOSPHONATES-BINDING PERIPLASMIC PROTEIN"/>
    <property type="match status" value="1"/>
</dbReference>
<proteinExistence type="predicted"/>
<dbReference type="SUPFAM" id="SSF53850">
    <property type="entry name" value="Periplasmic binding protein-like II"/>
    <property type="match status" value="1"/>
</dbReference>
<protein>
    <submittedName>
        <fullName evidence="1">Uncharacterized protein</fullName>
    </submittedName>
</protein>
<organism evidence="1 2">
    <name type="scientific">Batillaria attramentaria</name>
    <dbReference type="NCBI Taxonomy" id="370345"/>
    <lineage>
        <taxon>Eukaryota</taxon>
        <taxon>Metazoa</taxon>
        <taxon>Spiralia</taxon>
        <taxon>Lophotrochozoa</taxon>
        <taxon>Mollusca</taxon>
        <taxon>Gastropoda</taxon>
        <taxon>Caenogastropoda</taxon>
        <taxon>Sorbeoconcha</taxon>
        <taxon>Cerithioidea</taxon>
        <taxon>Batillariidae</taxon>
        <taxon>Batillaria</taxon>
    </lineage>
</organism>
<dbReference type="AlphaFoldDB" id="A0ABD0J4V0"/>
<sequence length="288" mass="32512">MSTTAGTQLDRKLRLMTYLSPGAIPLGLLDLLRDLLESELGVEVYIIYESRWSGPPPGRADPFSTDDADIALMCSTAYLRMVQDQNKHFELCHAAPVHDHQQNNGRPFYFSEVIIHSSNQKKFKDFHALKGCRWAYNDDLSLSGSLVVLAELKKLGFNASFFGDVIKSGSHLKSLDMIIDHQVEAAAIDSTVVVNYKRQYPERADKLKTLTSFGPLPIQPIVFNKKLPAPLKEQITKALLAMHTKSEWMHRLQSFGVTKFTQIDESLYELEHEINELVKGLTIAPAYY</sequence>
<keyword evidence="2" id="KW-1185">Reference proteome</keyword>
<dbReference type="PANTHER" id="PTHR35841">
    <property type="entry name" value="PHOSPHONATES-BINDING PERIPLASMIC PROTEIN"/>
    <property type="match status" value="1"/>
</dbReference>
<reference evidence="1 2" key="1">
    <citation type="journal article" date="2023" name="Sci. Data">
        <title>Genome assembly of the Korean intertidal mud-creeper Batillaria attramentaria.</title>
        <authorList>
            <person name="Patra A.K."/>
            <person name="Ho P.T."/>
            <person name="Jun S."/>
            <person name="Lee S.J."/>
            <person name="Kim Y."/>
            <person name="Won Y.J."/>
        </authorList>
    </citation>
    <scope>NUCLEOTIDE SEQUENCE [LARGE SCALE GENOMIC DNA]</scope>
    <source>
        <strain evidence="1">Wonlab-2016</strain>
    </source>
</reference>
<evidence type="ECO:0000313" key="1">
    <source>
        <dbReference type="EMBL" id="KAK7460783.1"/>
    </source>
</evidence>